<feature type="compositionally biased region" description="Basic and acidic residues" evidence="1">
    <location>
        <begin position="1"/>
        <end position="12"/>
    </location>
</feature>
<evidence type="ECO:0000256" key="1">
    <source>
        <dbReference type="SAM" id="MobiDB-lite"/>
    </source>
</evidence>
<dbReference type="CDD" id="cd22160">
    <property type="entry name" value="F-box_AtFBL13-like"/>
    <property type="match status" value="1"/>
</dbReference>
<feature type="domain" description="F-box" evidence="2">
    <location>
        <begin position="27"/>
        <end position="75"/>
    </location>
</feature>
<evidence type="ECO:0000259" key="2">
    <source>
        <dbReference type="PROSITE" id="PS50181"/>
    </source>
</evidence>
<dbReference type="PANTHER" id="PTHR31293">
    <property type="entry name" value="RNI-LIKE SUPERFAMILY PROTEIN"/>
    <property type="match status" value="1"/>
</dbReference>
<reference evidence="3" key="1">
    <citation type="submission" date="2022-12" db="EMBL/GenBank/DDBJ databases">
        <title>Draft genome assemblies for two species of Escallonia (Escalloniales).</title>
        <authorList>
            <person name="Chanderbali A."/>
            <person name="Dervinis C."/>
            <person name="Anghel I."/>
            <person name="Soltis D."/>
            <person name="Soltis P."/>
            <person name="Zapata F."/>
        </authorList>
    </citation>
    <scope>NUCLEOTIDE SEQUENCE</scope>
    <source>
        <strain evidence="3">UCBG64.0493</strain>
        <tissue evidence="3">Leaf</tissue>
    </source>
</reference>
<evidence type="ECO:0000313" key="4">
    <source>
        <dbReference type="Proteomes" id="UP001188597"/>
    </source>
</evidence>
<keyword evidence="4" id="KW-1185">Reference proteome</keyword>
<organism evidence="3 4">
    <name type="scientific">Escallonia herrerae</name>
    <dbReference type="NCBI Taxonomy" id="1293975"/>
    <lineage>
        <taxon>Eukaryota</taxon>
        <taxon>Viridiplantae</taxon>
        <taxon>Streptophyta</taxon>
        <taxon>Embryophyta</taxon>
        <taxon>Tracheophyta</taxon>
        <taxon>Spermatophyta</taxon>
        <taxon>Magnoliopsida</taxon>
        <taxon>eudicotyledons</taxon>
        <taxon>Gunneridae</taxon>
        <taxon>Pentapetalae</taxon>
        <taxon>asterids</taxon>
        <taxon>campanulids</taxon>
        <taxon>Escalloniales</taxon>
        <taxon>Escalloniaceae</taxon>
        <taxon>Escallonia</taxon>
    </lineage>
</organism>
<dbReference type="InterPro" id="IPR036047">
    <property type="entry name" value="F-box-like_dom_sf"/>
</dbReference>
<name>A0AA89B3G6_9ASTE</name>
<feature type="region of interest" description="Disordered" evidence="1">
    <location>
        <begin position="1"/>
        <end position="27"/>
    </location>
</feature>
<dbReference type="Proteomes" id="UP001188597">
    <property type="component" value="Unassembled WGS sequence"/>
</dbReference>
<dbReference type="PANTHER" id="PTHR31293:SF12">
    <property type="entry name" value="RNI-LIKE SUPERFAMILY PROTEIN"/>
    <property type="match status" value="1"/>
</dbReference>
<comment type="caution">
    <text evidence="3">The sequence shown here is derived from an EMBL/GenBank/DDBJ whole genome shotgun (WGS) entry which is preliminary data.</text>
</comment>
<dbReference type="Pfam" id="PF00646">
    <property type="entry name" value="F-box"/>
    <property type="match status" value="1"/>
</dbReference>
<sequence>MDSEPNKYDPLHENPVQGKTSDYNNEEDRISNLPESIMSHILSFLPTKYAVATTILSTKWKSDLLASIPNLYLNMDDSLLLHPKRGAPNNSDMVEEHKTSFASFVYRVLNVILENVPYIRLLRLNCTNDYEDVHIIAWICAVLSREVQALDLKVTKENPSLLLHSLCGARR</sequence>
<dbReference type="InterPro" id="IPR053781">
    <property type="entry name" value="F-box_AtFBL13-like"/>
</dbReference>
<dbReference type="SUPFAM" id="SSF81383">
    <property type="entry name" value="F-box domain"/>
    <property type="match status" value="1"/>
</dbReference>
<proteinExistence type="predicted"/>
<gene>
    <name evidence="3" type="ORF">RJ639_043145</name>
</gene>
<accession>A0AA89B3G6</accession>
<dbReference type="AlphaFoldDB" id="A0AA89B3G6"/>
<protein>
    <recommendedName>
        <fullName evidence="2">F-box domain-containing protein</fullName>
    </recommendedName>
</protein>
<dbReference type="PROSITE" id="PS50181">
    <property type="entry name" value="FBOX"/>
    <property type="match status" value="1"/>
</dbReference>
<dbReference type="InterPro" id="IPR055294">
    <property type="entry name" value="FBL60-like"/>
</dbReference>
<dbReference type="InterPro" id="IPR001810">
    <property type="entry name" value="F-box_dom"/>
</dbReference>
<evidence type="ECO:0000313" key="3">
    <source>
        <dbReference type="EMBL" id="KAK3024283.1"/>
    </source>
</evidence>
<dbReference type="EMBL" id="JAVXUP010000608">
    <property type="protein sequence ID" value="KAK3024283.1"/>
    <property type="molecule type" value="Genomic_DNA"/>
</dbReference>